<keyword evidence="3" id="KW-1185">Reference proteome</keyword>
<evidence type="ECO:0000256" key="1">
    <source>
        <dbReference type="SAM" id="MobiDB-lite"/>
    </source>
</evidence>
<name>A0A4Q2D805_9AGAR</name>
<organism evidence="2 3">
    <name type="scientific">Candolleomyces aberdarensis</name>
    <dbReference type="NCBI Taxonomy" id="2316362"/>
    <lineage>
        <taxon>Eukaryota</taxon>
        <taxon>Fungi</taxon>
        <taxon>Dikarya</taxon>
        <taxon>Basidiomycota</taxon>
        <taxon>Agaricomycotina</taxon>
        <taxon>Agaricomycetes</taxon>
        <taxon>Agaricomycetidae</taxon>
        <taxon>Agaricales</taxon>
        <taxon>Agaricineae</taxon>
        <taxon>Psathyrellaceae</taxon>
        <taxon>Candolleomyces</taxon>
    </lineage>
</organism>
<feature type="compositionally biased region" description="Basic and acidic residues" evidence="1">
    <location>
        <begin position="1"/>
        <end position="26"/>
    </location>
</feature>
<reference evidence="2 3" key="1">
    <citation type="submission" date="2019-01" db="EMBL/GenBank/DDBJ databases">
        <title>Draft genome sequence of Psathyrella aberdarensis IHI B618.</title>
        <authorList>
            <person name="Buettner E."/>
            <person name="Kellner H."/>
        </authorList>
    </citation>
    <scope>NUCLEOTIDE SEQUENCE [LARGE SCALE GENOMIC DNA]</scope>
    <source>
        <strain evidence="2 3">IHI B618</strain>
    </source>
</reference>
<evidence type="ECO:0000313" key="2">
    <source>
        <dbReference type="EMBL" id="RXW14736.1"/>
    </source>
</evidence>
<accession>A0A4Q2D805</accession>
<feature type="compositionally biased region" description="Basic and acidic residues" evidence="1">
    <location>
        <begin position="134"/>
        <end position="152"/>
    </location>
</feature>
<proteinExistence type="predicted"/>
<feature type="region of interest" description="Disordered" evidence="1">
    <location>
        <begin position="1"/>
        <end position="181"/>
    </location>
</feature>
<sequence>MKKVTRESNKNLKGGELHTKYDKRPTADVQAEKAALTAEKVRKGKSRAQDEELPLKRKKTVSKVVYVEVTDDEDMESDPGHESNNDSGQILESDDSGEEFIPGENEDESDEDIEMEGEEPDTVIERKKKRKGKTAGEKKGVTARGHIRELRDGMSTCPASPVPNRFQVKRGLSKRASNSNP</sequence>
<protein>
    <submittedName>
        <fullName evidence="2">Uncharacterized protein</fullName>
    </submittedName>
</protein>
<gene>
    <name evidence="2" type="ORF">EST38_g11116</name>
</gene>
<comment type="caution">
    <text evidence="2">The sequence shown here is derived from an EMBL/GenBank/DDBJ whole genome shotgun (WGS) entry which is preliminary data.</text>
</comment>
<dbReference type="Proteomes" id="UP000290288">
    <property type="component" value="Unassembled WGS sequence"/>
</dbReference>
<evidence type="ECO:0000313" key="3">
    <source>
        <dbReference type="Proteomes" id="UP000290288"/>
    </source>
</evidence>
<dbReference type="AlphaFoldDB" id="A0A4Q2D805"/>
<dbReference type="EMBL" id="SDEE01000654">
    <property type="protein sequence ID" value="RXW14736.1"/>
    <property type="molecule type" value="Genomic_DNA"/>
</dbReference>
<feature type="compositionally biased region" description="Acidic residues" evidence="1">
    <location>
        <begin position="104"/>
        <end position="122"/>
    </location>
</feature>